<proteinExistence type="predicted"/>
<comment type="caution">
    <text evidence="1">The sequence shown here is derived from an EMBL/GenBank/DDBJ whole genome shotgun (WGS) entry which is preliminary data.</text>
</comment>
<evidence type="ECO:0000313" key="2">
    <source>
        <dbReference type="Proteomes" id="UP001144372"/>
    </source>
</evidence>
<protein>
    <submittedName>
        <fullName evidence="1">Uncharacterized protein</fullName>
    </submittedName>
</protein>
<accession>A0A9W6D2R6</accession>
<dbReference type="EMBL" id="BSDR01000001">
    <property type="protein sequence ID" value="GLI33849.1"/>
    <property type="molecule type" value="Genomic_DNA"/>
</dbReference>
<name>A0A9W6D2R6_9BACT</name>
<dbReference type="Proteomes" id="UP001144372">
    <property type="component" value="Unassembled WGS sequence"/>
</dbReference>
<reference evidence="1" key="1">
    <citation type="submission" date="2022-12" db="EMBL/GenBank/DDBJ databases">
        <title>Reference genome sequencing for broad-spectrum identification of bacterial and archaeal isolates by mass spectrometry.</title>
        <authorList>
            <person name="Sekiguchi Y."/>
            <person name="Tourlousse D.M."/>
        </authorList>
    </citation>
    <scope>NUCLEOTIDE SEQUENCE</scope>
    <source>
        <strain evidence="1">ASRB1</strain>
    </source>
</reference>
<evidence type="ECO:0000313" key="1">
    <source>
        <dbReference type="EMBL" id="GLI33849.1"/>
    </source>
</evidence>
<organism evidence="1 2">
    <name type="scientific">Desulforhabdus amnigena</name>
    <dbReference type="NCBI Taxonomy" id="40218"/>
    <lineage>
        <taxon>Bacteria</taxon>
        <taxon>Pseudomonadati</taxon>
        <taxon>Thermodesulfobacteriota</taxon>
        <taxon>Syntrophobacteria</taxon>
        <taxon>Syntrophobacterales</taxon>
        <taxon>Syntrophobacteraceae</taxon>
        <taxon>Desulforhabdus</taxon>
    </lineage>
</organism>
<keyword evidence="2" id="KW-1185">Reference proteome</keyword>
<dbReference type="AlphaFoldDB" id="A0A9W6D2R6"/>
<dbReference type="RefSeq" id="WP_281793089.1">
    <property type="nucleotide sequence ID" value="NZ_BSDR01000001.1"/>
</dbReference>
<gene>
    <name evidence="1" type="ORF">DAMNIGENAA_12820</name>
</gene>
<sequence>MAKKKTKKLERDLEKFLRTGNYWKWLHEVEASNLEAQYAEDLSDVWKSLIRRALRDPHAFKTFCEEVQSIRNLPASADFTFLMVLEGFLEGTKTRQDLADLKGLSLPAETLRERALLWNDEIFSSGRMQKLLKPFAVQPEKVTQRYYDELSRALIETELAVPVEMLGEHIPELRRMNSKAGVAKGWKAVDFEELANLEDSLSNIMENFPPSLFQLLVHPFAFQIAALMKRLGGKGDPSSMAGLVSAIPTLFQSVAGENADEIRAQLLRAHPESMSAAEIPRLESQIATGSFEEKLVLLNRMREMLKQKSHKDEEEFLPFSLFGEEEEVDEESWRVFRLLFNEILREIGERTKDISPREGKELRQVMDRIIQDNFPLLIDDPGDAKELAPLLSRLVEAHCLGKRLALLALIVAKGARNVSLQHAAESVLDQSAPVDIGDMEWLLTVFRPLYYPGLRILTPLLDRFPSDSEIYPMIPMKILHDTEDLVALRTLTGLSHGLMAGFTKGLEKKFAQEFNKLRQELKELGDYQQLNLLRKYIECFPEGIHTPEALNNWLENLRNFYPGNFLSALRKELEGLAVKKASAEDMFFLDDSVTQFLDGQISTIFNFLKKHEDDLLTAEPGDLQGLFDVMKKFRSLLRRDPSPLVRVGNMLQRRIESGDMDVAPVRDQFMRLLSEVAKPPAKSSRRKRGRK</sequence>